<keyword evidence="6" id="KW-1185">Reference proteome</keyword>
<dbReference type="EC" id="3.1.1.-" evidence="3"/>
<reference evidence="5 6" key="1">
    <citation type="journal article" date="2018" name="New Phytol.">
        <title>Comparative genomics and transcriptomics depict ericoid mycorrhizal fungi as versatile saprotrophs and plant mutualists.</title>
        <authorList>
            <person name="Martino E."/>
            <person name="Morin E."/>
            <person name="Grelet G.A."/>
            <person name="Kuo A."/>
            <person name="Kohler A."/>
            <person name="Daghino S."/>
            <person name="Barry K.W."/>
            <person name="Cichocki N."/>
            <person name="Clum A."/>
            <person name="Dockter R.B."/>
            <person name="Hainaut M."/>
            <person name="Kuo R.C."/>
            <person name="LaButti K."/>
            <person name="Lindahl B.D."/>
            <person name="Lindquist E.A."/>
            <person name="Lipzen A."/>
            <person name="Khouja H.R."/>
            <person name="Magnuson J."/>
            <person name="Murat C."/>
            <person name="Ohm R.A."/>
            <person name="Singer S.W."/>
            <person name="Spatafora J.W."/>
            <person name="Wang M."/>
            <person name="Veneault-Fourrey C."/>
            <person name="Henrissat B."/>
            <person name="Grigoriev I.V."/>
            <person name="Martin F.M."/>
            <person name="Perotto S."/>
        </authorList>
    </citation>
    <scope>NUCLEOTIDE SEQUENCE [LARGE SCALE GENOMIC DNA]</scope>
    <source>
        <strain evidence="5 6">ATCC 22711</strain>
    </source>
</reference>
<evidence type="ECO:0000259" key="4">
    <source>
        <dbReference type="Pfam" id="PF00135"/>
    </source>
</evidence>
<evidence type="ECO:0000256" key="1">
    <source>
        <dbReference type="ARBA" id="ARBA00005964"/>
    </source>
</evidence>
<dbReference type="OrthoDB" id="408631at2759"/>
<keyword evidence="3" id="KW-0732">Signal</keyword>
<dbReference type="InterPro" id="IPR050309">
    <property type="entry name" value="Type-B_Carboxylest/Lipase"/>
</dbReference>
<dbReference type="InterPro" id="IPR019826">
    <property type="entry name" value="Carboxylesterase_B_AS"/>
</dbReference>
<sequence>MLSSLFYLLLLPSVCFASGTPVVTVKNGSYSGVYNPTYNQDFFLGIPYAQPPVNDLRYRVPQSLNTSWSTTRPATAYPPFCVAYGGDDNGAPQSEDCLYLQVIRPSGISTNAELPVAVWIHGGGLFDGGSNDPRYNLSFIVQNSVEMNNPMIAVSVQYRLSGFGFLGGKEAAAGGATNLGYRDQRLALHWIQENIGAFGGDPTKVTIWGESAGAQSVGVHLLAYNGRDDKLFRSAIAESGGPSNLFFPLDGGYNSSATQDGYNAVVLNTSCASTLSSGDSLSCLRALPFAELNATLSTATGIASSFAPVIDGDLIATYPSLQLRSGAFVPVPLLIGTNTDEGTGFSNGYGPNGGGVNTDSEFLSFLNSTNLIRPSSPASSIIPILYPNIQALGIPSLATDPTPLTTSSPQGLQFRRLSAYLGDTLLIAPRRATSLAWSTRSIPCYTYRFSVVPSGTPPLIGATHFSEVAFVFNNTRGLGYDPNPFQNAPPSFFSLALLMSRAWVSFITMSDPNNHGISGVVEWPAYNATGGGAGRNLVFDTQAQGGALVEWDTWRGEGVAWIESNALGVYGR</sequence>
<feature type="signal peptide" evidence="3">
    <location>
        <begin position="1"/>
        <end position="17"/>
    </location>
</feature>
<feature type="domain" description="Carboxylesterase type B" evidence="4">
    <location>
        <begin position="20"/>
        <end position="528"/>
    </location>
</feature>
<dbReference type="InParanoid" id="A0A2T3B930"/>
<evidence type="ECO:0000256" key="2">
    <source>
        <dbReference type="ARBA" id="ARBA00022801"/>
    </source>
</evidence>
<evidence type="ECO:0000313" key="5">
    <source>
        <dbReference type="EMBL" id="PSS23385.1"/>
    </source>
</evidence>
<feature type="chain" id="PRO_5015373021" description="Carboxylic ester hydrolase" evidence="3">
    <location>
        <begin position="18"/>
        <end position="572"/>
    </location>
</feature>
<dbReference type="SUPFAM" id="SSF53474">
    <property type="entry name" value="alpha/beta-Hydrolases"/>
    <property type="match status" value="1"/>
</dbReference>
<proteinExistence type="inferred from homology"/>
<keyword evidence="2 3" id="KW-0378">Hydrolase</keyword>
<dbReference type="GeneID" id="36578079"/>
<dbReference type="AlphaFoldDB" id="A0A2T3B930"/>
<dbReference type="Proteomes" id="UP000241818">
    <property type="component" value="Unassembled WGS sequence"/>
</dbReference>
<protein>
    <recommendedName>
        <fullName evidence="3">Carboxylic ester hydrolase</fullName>
        <ecNumber evidence="3">3.1.1.-</ecNumber>
    </recommendedName>
</protein>
<dbReference type="RefSeq" id="XP_024723431.1">
    <property type="nucleotide sequence ID" value="XM_024869998.1"/>
</dbReference>
<dbReference type="PANTHER" id="PTHR11559">
    <property type="entry name" value="CARBOXYLESTERASE"/>
    <property type="match status" value="1"/>
</dbReference>
<evidence type="ECO:0000313" key="6">
    <source>
        <dbReference type="Proteomes" id="UP000241818"/>
    </source>
</evidence>
<dbReference type="Gene3D" id="3.40.50.1820">
    <property type="entry name" value="alpha/beta hydrolase"/>
    <property type="match status" value="1"/>
</dbReference>
<dbReference type="EMBL" id="KZ679008">
    <property type="protein sequence ID" value="PSS23385.1"/>
    <property type="molecule type" value="Genomic_DNA"/>
</dbReference>
<dbReference type="PROSITE" id="PS00122">
    <property type="entry name" value="CARBOXYLESTERASE_B_1"/>
    <property type="match status" value="1"/>
</dbReference>
<dbReference type="InterPro" id="IPR029058">
    <property type="entry name" value="AB_hydrolase_fold"/>
</dbReference>
<comment type="similarity">
    <text evidence="1 3">Belongs to the type-B carboxylesterase/lipase family.</text>
</comment>
<organism evidence="5 6">
    <name type="scientific">Amorphotheca resinae ATCC 22711</name>
    <dbReference type="NCBI Taxonomy" id="857342"/>
    <lineage>
        <taxon>Eukaryota</taxon>
        <taxon>Fungi</taxon>
        <taxon>Dikarya</taxon>
        <taxon>Ascomycota</taxon>
        <taxon>Pezizomycotina</taxon>
        <taxon>Leotiomycetes</taxon>
        <taxon>Helotiales</taxon>
        <taxon>Amorphothecaceae</taxon>
        <taxon>Amorphotheca</taxon>
    </lineage>
</organism>
<dbReference type="STRING" id="857342.A0A2T3B930"/>
<gene>
    <name evidence="5" type="ORF">M430DRAFT_96952</name>
</gene>
<name>A0A2T3B930_AMORE</name>
<accession>A0A2T3B930</accession>
<dbReference type="GO" id="GO:0016787">
    <property type="term" value="F:hydrolase activity"/>
    <property type="evidence" value="ECO:0007669"/>
    <property type="project" value="UniProtKB-KW"/>
</dbReference>
<dbReference type="InterPro" id="IPR002018">
    <property type="entry name" value="CarbesteraseB"/>
</dbReference>
<evidence type="ECO:0000256" key="3">
    <source>
        <dbReference type="RuleBase" id="RU361235"/>
    </source>
</evidence>
<dbReference type="Pfam" id="PF00135">
    <property type="entry name" value="COesterase"/>
    <property type="match status" value="1"/>
</dbReference>